<evidence type="ECO:0000256" key="7">
    <source>
        <dbReference type="RuleBase" id="RU363032"/>
    </source>
</evidence>
<dbReference type="CDD" id="cd06261">
    <property type="entry name" value="TM_PBP2"/>
    <property type="match status" value="1"/>
</dbReference>
<dbReference type="Proteomes" id="UP001139347">
    <property type="component" value="Unassembled WGS sequence"/>
</dbReference>
<evidence type="ECO:0000256" key="3">
    <source>
        <dbReference type="ARBA" id="ARBA00022475"/>
    </source>
</evidence>
<dbReference type="Gene3D" id="1.10.3720.10">
    <property type="entry name" value="MetI-like"/>
    <property type="match status" value="1"/>
</dbReference>
<comment type="subcellular location">
    <subcellularLocation>
        <location evidence="1 7">Cell membrane</location>
        <topology evidence="1 7">Multi-pass membrane protein</topology>
    </subcellularLocation>
</comment>
<gene>
    <name evidence="9" type="ORF">MUG84_12770</name>
</gene>
<dbReference type="InterPro" id="IPR050809">
    <property type="entry name" value="UgpAE/MalFG_permease"/>
</dbReference>
<keyword evidence="10" id="KW-1185">Reference proteome</keyword>
<dbReference type="InterPro" id="IPR035906">
    <property type="entry name" value="MetI-like_sf"/>
</dbReference>
<sequence length="290" mass="32714">MKKRLGLTMRARHIVQGYSFISIWIVGFFLFMAIPLFRSLMFSFQDLKIMSGGLEATQVGLKHYNNAFTVDTSFVPRLITSFTNIVIQVPLTLVFAMFSALLLNRKLLGRIAFRGIFFLPVIIASGAVLKKLMGQGATRLPIFDQVDLVGKLIDYVPGQILFPLLKMMDAITLIMWDSGVQILIFLAGLQSISTTLYEAAKCDGATPWESFWKVTFPMIVPMILVNTLFSIVSSFTKVDNSVMDYIQYIVFNKSDYGYASSLGWIYFVFIFLVIGAVFLMFRGASAEERR</sequence>
<evidence type="ECO:0000313" key="9">
    <source>
        <dbReference type="EMBL" id="MCJ8012605.1"/>
    </source>
</evidence>
<evidence type="ECO:0000256" key="5">
    <source>
        <dbReference type="ARBA" id="ARBA00022989"/>
    </source>
</evidence>
<evidence type="ECO:0000256" key="4">
    <source>
        <dbReference type="ARBA" id="ARBA00022692"/>
    </source>
</evidence>
<feature type="transmembrane region" description="Helical" evidence="7">
    <location>
        <begin position="210"/>
        <end position="236"/>
    </location>
</feature>
<feature type="transmembrane region" description="Helical" evidence="7">
    <location>
        <begin position="85"/>
        <end position="104"/>
    </location>
</feature>
<dbReference type="RefSeq" id="WP_244725392.1">
    <property type="nucleotide sequence ID" value="NZ_JALIRP010000004.1"/>
</dbReference>
<keyword evidence="2 7" id="KW-0813">Transport</keyword>
<feature type="transmembrane region" description="Helical" evidence="7">
    <location>
        <begin position="256"/>
        <end position="281"/>
    </location>
</feature>
<keyword evidence="4 7" id="KW-0812">Transmembrane</keyword>
<protein>
    <submittedName>
        <fullName evidence="9">Sugar ABC transporter permease</fullName>
    </submittedName>
</protein>
<feature type="transmembrane region" description="Helical" evidence="7">
    <location>
        <begin position="21"/>
        <end position="41"/>
    </location>
</feature>
<dbReference type="AlphaFoldDB" id="A0A9X1WSC4"/>
<dbReference type="EMBL" id="JALIRP010000004">
    <property type="protein sequence ID" value="MCJ8012605.1"/>
    <property type="molecule type" value="Genomic_DNA"/>
</dbReference>
<feature type="transmembrane region" description="Helical" evidence="7">
    <location>
        <begin position="170"/>
        <end position="189"/>
    </location>
</feature>
<name>A0A9X1WSC4_9BACL</name>
<dbReference type="GO" id="GO:0055085">
    <property type="term" value="P:transmembrane transport"/>
    <property type="evidence" value="ECO:0007669"/>
    <property type="project" value="InterPro"/>
</dbReference>
<reference evidence="9" key="1">
    <citation type="submission" date="2022-04" db="EMBL/GenBank/DDBJ databases">
        <title>Paenibacillus mangrovi sp. nov., a novel endophytic bacterium isolated from bark of Kandelia candel.</title>
        <authorList>
            <person name="Tuo L."/>
        </authorList>
    </citation>
    <scope>NUCLEOTIDE SEQUENCE</scope>
    <source>
        <strain evidence="9">KQZ6P-2</strain>
    </source>
</reference>
<proteinExistence type="inferred from homology"/>
<evidence type="ECO:0000313" key="10">
    <source>
        <dbReference type="Proteomes" id="UP001139347"/>
    </source>
</evidence>
<feature type="transmembrane region" description="Helical" evidence="7">
    <location>
        <begin position="111"/>
        <end position="129"/>
    </location>
</feature>
<feature type="domain" description="ABC transmembrane type-1" evidence="8">
    <location>
        <begin position="78"/>
        <end position="283"/>
    </location>
</feature>
<evidence type="ECO:0000256" key="1">
    <source>
        <dbReference type="ARBA" id="ARBA00004651"/>
    </source>
</evidence>
<dbReference type="InterPro" id="IPR000515">
    <property type="entry name" value="MetI-like"/>
</dbReference>
<keyword evidence="3" id="KW-1003">Cell membrane</keyword>
<dbReference type="PROSITE" id="PS50928">
    <property type="entry name" value="ABC_TM1"/>
    <property type="match status" value="1"/>
</dbReference>
<dbReference type="PANTHER" id="PTHR43227">
    <property type="entry name" value="BLL4140 PROTEIN"/>
    <property type="match status" value="1"/>
</dbReference>
<dbReference type="SUPFAM" id="SSF161098">
    <property type="entry name" value="MetI-like"/>
    <property type="match status" value="1"/>
</dbReference>
<evidence type="ECO:0000256" key="2">
    <source>
        <dbReference type="ARBA" id="ARBA00022448"/>
    </source>
</evidence>
<comment type="similarity">
    <text evidence="7">Belongs to the binding-protein-dependent transport system permease family.</text>
</comment>
<dbReference type="Pfam" id="PF00528">
    <property type="entry name" value="BPD_transp_1"/>
    <property type="match status" value="1"/>
</dbReference>
<dbReference type="GO" id="GO:0005886">
    <property type="term" value="C:plasma membrane"/>
    <property type="evidence" value="ECO:0007669"/>
    <property type="project" value="UniProtKB-SubCell"/>
</dbReference>
<evidence type="ECO:0000259" key="8">
    <source>
        <dbReference type="PROSITE" id="PS50928"/>
    </source>
</evidence>
<evidence type="ECO:0000256" key="6">
    <source>
        <dbReference type="ARBA" id="ARBA00023136"/>
    </source>
</evidence>
<accession>A0A9X1WSC4</accession>
<comment type="caution">
    <text evidence="9">The sequence shown here is derived from an EMBL/GenBank/DDBJ whole genome shotgun (WGS) entry which is preliminary data.</text>
</comment>
<organism evidence="9 10">
    <name type="scientific">Paenibacillus mangrovi</name>
    <dbReference type="NCBI Taxonomy" id="2931978"/>
    <lineage>
        <taxon>Bacteria</taxon>
        <taxon>Bacillati</taxon>
        <taxon>Bacillota</taxon>
        <taxon>Bacilli</taxon>
        <taxon>Bacillales</taxon>
        <taxon>Paenibacillaceae</taxon>
        <taxon>Paenibacillus</taxon>
    </lineage>
</organism>
<keyword evidence="6 7" id="KW-0472">Membrane</keyword>
<dbReference type="PANTHER" id="PTHR43227:SF3">
    <property type="entry name" value="BINDING-PROTEIN-DEPENDENT TRANSPORT SYSTEMS INNER MEMBRANE COMPONENT"/>
    <property type="match status" value="1"/>
</dbReference>
<keyword evidence="5 7" id="KW-1133">Transmembrane helix</keyword>